<dbReference type="Pfam" id="PF25355">
    <property type="entry name" value="DUF7882"/>
    <property type="match status" value="1"/>
</dbReference>
<comment type="caution">
    <text evidence="2">The sequence shown here is derived from an EMBL/GenBank/DDBJ whole genome shotgun (WGS) entry which is preliminary data.</text>
</comment>
<dbReference type="InterPro" id="IPR057204">
    <property type="entry name" value="DUF7882"/>
</dbReference>
<protein>
    <recommendedName>
        <fullName evidence="1">DUF7882 domain-containing protein</fullName>
    </recommendedName>
</protein>
<proteinExistence type="predicted"/>
<feature type="domain" description="DUF7882" evidence="1">
    <location>
        <begin position="1"/>
        <end position="97"/>
    </location>
</feature>
<dbReference type="RefSeq" id="WP_181243265.1">
    <property type="nucleotide sequence ID" value="NZ_PVTL01000003.1"/>
</dbReference>
<evidence type="ECO:0000313" key="2">
    <source>
        <dbReference type="EMBL" id="PRY68801.1"/>
    </source>
</evidence>
<gene>
    <name evidence="2" type="ORF">B0I08_1035</name>
</gene>
<dbReference type="Proteomes" id="UP000237983">
    <property type="component" value="Unassembled WGS sequence"/>
</dbReference>
<sequence>MGRLLYGDSGLIVEFDDRTLMHVHLVIGAKLRRREAFFFTWKDDPAAGSGRSSIWLDSSIPLYFKFASNVRHPVNREWLEALTASANQPQGMHLLPEPSAASPGVTVSPGVQLPLAHTTQMPARSRR</sequence>
<evidence type="ECO:0000313" key="3">
    <source>
        <dbReference type="Proteomes" id="UP000237983"/>
    </source>
</evidence>
<keyword evidence="3" id="KW-1185">Reference proteome</keyword>
<dbReference type="EMBL" id="PVTL01000003">
    <property type="protein sequence ID" value="PRY68801.1"/>
    <property type="molecule type" value="Genomic_DNA"/>
</dbReference>
<accession>A0A2T0VF40</accession>
<organism evidence="2 3">
    <name type="scientific">Glaciihabitans tibetensis</name>
    <dbReference type="NCBI Taxonomy" id="1266600"/>
    <lineage>
        <taxon>Bacteria</taxon>
        <taxon>Bacillati</taxon>
        <taxon>Actinomycetota</taxon>
        <taxon>Actinomycetes</taxon>
        <taxon>Micrococcales</taxon>
        <taxon>Microbacteriaceae</taxon>
        <taxon>Glaciihabitans</taxon>
    </lineage>
</organism>
<reference evidence="2 3" key="1">
    <citation type="submission" date="2018-03" db="EMBL/GenBank/DDBJ databases">
        <title>Genomic Encyclopedia of Type Strains, Phase III (KMG-III): the genomes of soil and plant-associated and newly described type strains.</title>
        <authorList>
            <person name="Whitman W."/>
        </authorList>
    </citation>
    <scope>NUCLEOTIDE SEQUENCE [LARGE SCALE GENOMIC DNA]</scope>
    <source>
        <strain evidence="2 3">CGMCC 1.12484</strain>
    </source>
</reference>
<dbReference type="AlphaFoldDB" id="A0A2T0VF40"/>
<evidence type="ECO:0000259" key="1">
    <source>
        <dbReference type="Pfam" id="PF25355"/>
    </source>
</evidence>
<name>A0A2T0VF40_9MICO</name>